<evidence type="ECO:0000259" key="2">
    <source>
        <dbReference type="SMART" id="SM00867"/>
    </source>
</evidence>
<accession>A0A8J3JRV9</accession>
<dbReference type="PANTHER" id="PTHR34406">
    <property type="entry name" value="PROTEIN YCEI"/>
    <property type="match status" value="1"/>
</dbReference>
<gene>
    <name evidence="3" type="ORF">Cba03nite_53490</name>
</gene>
<evidence type="ECO:0000313" key="3">
    <source>
        <dbReference type="EMBL" id="GIF84000.1"/>
    </source>
</evidence>
<proteinExistence type="inferred from homology"/>
<protein>
    <submittedName>
        <fullName evidence="3">Polyisoprenoid-binding protein</fullName>
    </submittedName>
</protein>
<comment type="caution">
    <text evidence="3">The sequence shown here is derived from an EMBL/GenBank/DDBJ whole genome shotgun (WGS) entry which is preliminary data.</text>
</comment>
<evidence type="ECO:0000313" key="4">
    <source>
        <dbReference type="Proteomes" id="UP000601223"/>
    </source>
</evidence>
<dbReference type="AlphaFoldDB" id="A0A8J3JRV9"/>
<dbReference type="PANTHER" id="PTHR34406:SF1">
    <property type="entry name" value="PROTEIN YCEI"/>
    <property type="match status" value="1"/>
</dbReference>
<evidence type="ECO:0000256" key="1">
    <source>
        <dbReference type="ARBA" id="ARBA00008812"/>
    </source>
</evidence>
<sequence>MTTNTRTWHGLTIPTAGTFVLDPAHTRVGFVIRHLVVSKVRGAFKDVAGEIVIAEEPLDSSVNAVIQAVSIDTGVADRDNHLRTGDFLEAEKYPELSFRSTGLRAVSGENFILVGDLTIKDVTKRVELELEFGGVQKSPYGQEVIGFSATTEIDREDFNVTWNQALETGGMMLGKTLKIEIEGEAVRQA</sequence>
<dbReference type="Gene3D" id="2.40.128.110">
    <property type="entry name" value="Lipid/polyisoprenoid-binding, YceI-like"/>
    <property type="match status" value="1"/>
</dbReference>
<name>A0A8J3JRV9_9ACTN</name>
<dbReference type="SMART" id="SM00867">
    <property type="entry name" value="YceI"/>
    <property type="match status" value="1"/>
</dbReference>
<dbReference type="InterPro" id="IPR036761">
    <property type="entry name" value="TTHA0802/YceI-like_sf"/>
</dbReference>
<dbReference type="Proteomes" id="UP000601223">
    <property type="component" value="Unassembled WGS sequence"/>
</dbReference>
<dbReference type="InterPro" id="IPR007372">
    <property type="entry name" value="Lipid/polyisoprenoid-bd_YceI"/>
</dbReference>
<dbReference type="Pfam" id="PF04264">
    <property type="entry name" value="YceI"/>
    <property type="match status" value="1"/>
</dbReference>
<feature type="domain" description="Lipid/polyisoprenoid-binding YceI-like" evidence="2">
    <location>
        <begin position="18"/>
        <end position="186"/>
    </location>
</feature>
<dbReference type="SUPFAM" id="SSF101874">
    <property type="entry name" value="YceI-like"/>
    <property type="match status" value="1"/>
</dbReference>
<keyword evidence="4" id="KW-1185">Reference proteome</keyword>
<reference evidence="3 4" key="1">
    <citation type="submission" date="2021-01" db="EMBL/GenBank/DDBJ databases">
        <title>Whole genome shotgun sequence of Catellatospora bangladeshensis NBRC 107357.</title>
        <authorList>
            <person name="Komaki H."/>
            <person name="Tamura T."/>
        </authorList>
    </citation>
    <scope>NUCLEOTIDE SEQUENCE [LARGE SCALE GENOMIC DNA]</scope>
    <source>
        <strain evidence="3 4">NBRC 107357</strain>
    </source>
</reference>
<dbReference type="RefSeq" id="WP_203751579.1">
    <property type="nucleotide sequence ID" value="NZ_BONF01000032.1"/>
</dbReference>
<organism evidence="3 4">
    <name type="scientific">Catellatospora bangladeshensis</name>
    <dbReference type="NCBI Taxonomy" id="310355"/>
    <lineage>
        <taxon>Bacteria</taxon>
        <taxon>Bacillati</taxon>
        <taxon>Actinomycetota</taxon>
        <taxon>Actinomycetes</taxon>
        <taxon>Micromonosporales</taxon>
        <taxon>Micromonosporaceae</taxon>
        <taxon>Catellatospora</taxon>
    </lineage>
</organism>
<dbReference type="EMBL" id="BONF01000032">
    <property type="protein sequence ID" value="GIF84000.1"/>
    <property type="molecule type" value="Genomic_DNA"/>
</dbReference>
<comment type="similarity">
    <text evidence="1">Belongs to the UPF0312 family.</text>
</comment>